<dbReference type="InterPro" id="IPR002656">
    <property type="entry name" value="Acyl_transf_3_dom"/>
</dbReference>
<feature type="transmembrane region" description="Helical" evidence="1">
    <location>
        <begin position="324"/>
        <end position="341"/>
    </location>
</feature>
<protein>
    <submittedName>
        <fullName evidence="3 4">Acyltransferase</fullName>
    </submittedName>
</protein>
<dbReference type="InterPro" id="IPR050879">
    <property type="entry name" value="Acyltransferase_3"/>
</dbReference>
<dbReference type="EMBL" id="BJXR01000006">
    <property type="protein sequence ID" value="GEN05413.1"/>
    <property type="molecule type" value="Genomic_DNA"/>
</dbReference>
<keyword evidence="3" id="KW-0808">Transferase</keyword>
<dbReference type="Pfam" id="PF01757">
    <property type="entry name" value="Acyl_transf_3"/>
    <property type="match status" value="1"/>
</dbReference>
<feature type="transmembrane region" description="Helical" evidence="1">
    <location>
        <begin position="95"/>
        <end position="115"/>
    </location>
</feature>
<dbReference type="Proteomes" id="UP000321514">
    <property type="component" value="Unassembled WGS sequence"/>
</dbReference>
<feature type="transmembrane region" description="Helical" evidence="1">
    <location>
        <begin position="164"/>
        <end position="181"/>
    </location>
</feature>
<evidence type="ECO:0000313" key="4">
    <source>
        <dbReference type="EMBL" id="SET07871.1"/>
    </source>
</evidence>
<dbReference type="GO" id="GO:0016747">
    <property type="term" value="F:acyltransferase activity, transferring groups other than amino-acyl groups"/>
    <property type="evidence" value="ECO:0007669"/>
    <property type="project" value="InterPro"/>
</dbReference>
<keyword evidence="1" id="KW-0472">Membrane</keyword>
<sequence length="365" mass="40270">MSGVLASTRRMDGLDVLRAFAILGVLVFHAPAAVHDAVPYAVRFAFAHGWMGVDLFFVLSGYLVGRQVFATEEGPTLGVQLRTFWLKRWMRTLPLYFVVLALYALKPWLVGTPFVGGGWHYALFLQNFGHPRDFVQSWSLCVEEHFYLVLPLLAFALGGRRWPAWAWLGSVVLSVAARWLFSRGLPADVTMSSLDTLAPWSTELHLDGLGIGVFLAKTAPTWRSWSPRGRMMCGLAGVGVLALTVGHYGAIVTTTNHVWLFAGLAVGFGGVLVGLESLQLPRAPRWAVYQIALLSYGAYLWHGLVLRVVERLDLRLGAWGLDLLAYLALTLGVSWVTYVAVEKPCLKLRDWLLTRGALPPGVLSP</sequence>
<feature type="transmembrane region" description="Helical" evidence="1">
    <location>
        <begin position="231"/>
        <end position="251"/>
    </location>
</feature>
<feature type="transmembrane region" description="Helical" evidence="1">
    <location>
        <begin position="257"/>
        <end position="275"/>
    </location>
</feature>
<feature type="transmembrane region" description="Helical" evidence="1">
    <location>
        <begin position="40"/>
        <end position="64"/>
    </location>
</feature>
<feature type="domain" description="Acyltransferase 3" evidence="2">
    <location>
        <begin position="12"/>
        <end position="338"/>
    </location>
</feature>
<accession>A0A511SVQ2</accession>
<gene>
    <name evidence="3" type="ORF">MFU01_04500</name>
    <name evidence="4" type="ORF">SAMN05443572_1011041</name>
</gene>
<keyword evidence="1" id="KW-0812">Transmembrane</keyword>
<keyword evidence="1" id="KW-1133">Transmembrane helix</keyword>
<evidence type="ECO:0000313" key="3">
    <source>
        <dbReference type="EMBL" id="GEN05413.1"/>
    </source>
</evidence>
<name>A0A511SVQ2_MYXFU</name>
<dbReference type="PANTHER" id="PTHR23028">
    <property type="entry name" value="ACETYLTRANSFERASE"/>
    <property type="match status" value="1"/>
</dbReference>
<evidence type="ECO:0000313" key="6">
    <source>
        <dbReference type="Proteomes" id="UP000321514"/>
    </source>
</evidence>
<dbReference type="GO" id="GO:0009103">
    <property type="term" value="P:lipopolysaccharide biosynthetic process"/>
    <property type="evidence" value="ECO:0007669"/>
    <property type="project" value="TreeGrafter"/>
</dbReference>
<dbReference type="Proteomes" id="UP000183760">
    <property type="component" value="Unassembled WGS sequence"/>
</dbReference>
<dbReference type="AlphaFoldDB" id="A0A511SVQ2"/>
<feature type="transmembrane region" description="Helical" evidence="1">
    <location>
        <begin position="287"/>
        <end position="304"/>
    </location>
</feature>
<dbReference type="STRING" id="1334629.MFUL124B02_06150"/>
<dbReference type="PANTHER" id="PTHR23028:SF53">
    <property type="entry name" value="ACYL_TRANSF_3 DOMAIN-CONTAINING PROTEIN"/>
    <property type="match status" value="1"/>
</dbReference>
<keyword evidence="5" id="KW-1185">Reference proteome</keyword>
<comment type="caution">
    <text evidence="3">The sequence shown here is derived from an EMBL/GenBank/DDBJ whole genome shotgun (WGS) entry which is preliminary data.</text>
</comment>
<evidence type="ECO:0000259" key="2">
    <source>
        <dbReference type="Pfam" id="PF01757"/>
    </source>
</evidence>
<dbReference type="GO" id="GO:0016020">
    <property type="term" value="C:membrane"/>
    <property type="evidence" value="ECO:0007669"/>
    <property type="project" value="TreeGrafter"/>
</dbReference>
<proteinExistence type="predicted"/>
<evidence type="ECO:0000313" key="5">
    <source>
        <dbReference type="Proteomes" id="UP000183760"/>
    </source>
</evidence>
<organism evidence="3 6">
    <name type="scientific">Myxococcus fulvus</name>
    <dbReference type="NCBI Taxonomy" id="33"/>
    <lineage>
        <taxon>Bacteria</taxon>
        <taxon>Pseudomonadati</taxon>
        <taxon>Myxococcota</taxon>
        <taxon>Myxococcia</taxon>
        <taxon>Myxococcales</taxon>
        <taxon>Cystobacterineae</taxon>
        <taxon>Myxococcaceae</taxon>
        <taxon>Myxococcus</taxon>
    </lineage>
</organism>
<reference evidence="3 6" key="2">
    <citation type="submission" date="2019-07" db="EMBL/GenBank/DDBJ databases">
        <title>Whole genome shotgun sequence of Myxococcus fulvus NBRC 100333.</title>
        <authorList>
            <person name="Hosoyama A."/>
            <person name="Uohara A."/>
            <person name="Ohji S."/>
            <person name="Ichikawa N."/>
        </authorList>
    </citation>
    <scope>NUCLEOTIDE SEQUENCE [LARGE SCALE GENOMIC DNA]</scope>
    <source>
        <strain evidence="3 6">NBRC 100333</strain>
    </source>
</reference>
<keyword evidence="3" id="KW-0012">Acyltransferase</keyword>
<feature type="transmembrane region" description="Helical" evidence="1">
    <location>
        <begin position="16"/>
        <end position="34"/>
    </location>
</feature>
<reference evidence="4 5" key="1">
    <citation type="submission" date="2016-10" db="EMBL/GenBank/DDBJ databases">
        <authorList>
            <person name="Varghese N."/>
            <person name="Submissions S."/>
        </authorList>
    </citation>
    <scope>NUCLEOTIDE SEQUENCE [LARGE SCALE GENOMIC DNA]</scope>
    <source>
        <strain evidence="4 5">DSM 16525</strain>
    </source>
</reference>
<dbReference type="EMBL" id="FOIB01000001">
    <property type="protein sequence ID" value="SET07871.1"/>
    <property type="molecule type" value="Genomic_DNA"/>
</dbReference>
<evidence type="ECO:0000256" key="1">
    <source>
        <dbReference type="SAM" id="Phobius"/>
    </source>
</evidence>